<feature type="transmembrane region" description="Helical" evidence="2">
    <location>
        <begin position="338"/>
        <end position="363"/>
    </location>
</feature>
<organism evidence="3 4">
    <name type="scientific">Reticulibacter mediterranei</name>
    <dbReference type="NCBI Taxonomy" id="2778369"/>
    <lineage>
        <taxon>Bacteria</taxon>
        <taxon>Bacillati</taxon>
        <taxon>Chloroflexota</taxon>
        <taxon>Ktedonobacteria</taxon>
        <taxon>Ktedonobacterales</taxon>
        <taxon>Reticulibacteraceae</taxon>
        <taxon>Reticulibacter</taxon>
    </lineage>
</organism>
<dbReference type="Gene3D" id="1.20.210.10">
    <property type="entry name" value="Cytochrome c oxidase-like, subunit I domain"/>
    <property type="match status" value="1"/>
</dbReference>
<keyword evidence="2" id="KW-0472">Membrane</keyword>
<evidence type="ECO:0000313" key="4">
    <source>
        <dbReference type="Proteomes" id="UP000597444"/>
    </source>
</evidence>
<dbReference type="RefSeq" id="WP_220201963.1">
    <property type="nucleotide sequence ID" value="NZ_BNJK01000001.1"/>
</dbReference>
<sequence length="480" mass="51069">MHMTILKRSGPPMPPSNEPPKQEPFSHVAPVLKAALLLGICGGFLLATVLTITRILPVSLGTWWAALAQAHGHLQLYGWAGLFVLGVALHFLPRLRGTPLVAARLIPWMLVSISVSMILRAFCQPLLTVYPATIWRVGLVGSGILEMGALALIVWSLVLTATRGPRPTTRLAYWSVFPFLVGAFCALGLASIINLVNVIQAGNGGLVMNTGDMLNVTLGLFGFLVPVALAMSARSLPMYAGLDGFPRRILWPLAGAYFAGLVLMGTGTIESSWASISMGIGSILIGAVVMVFIGIFLALMRRRGRIPQRVAKLSPEPAALTRSYQHQIKKEQTDYGPFVGLVASAYLWALLGALLLLIDGASILITGSELVSFDAIRHCFALGFIALLICGIAPRMLPSFSGGKMLSPRLVSATLWLGNIATLLRVGSLLLAPLFVITQGFAIETFLFSLSGPCGLALALCLAINLWPALRSSSGDIAGK</sequence>
<comment type="caution">
    <text evidence="3">The sequence shown here is derived from an EMBL/GenBank/DDBJ whole genome shotgun (WGS) entry which is preliminary data.</text>
</comment>
<evidence type="ECO:0008006" key="5">
    <source>
        <dbReference type="Google" id="ProtNLM"/>
    </source>
</evidence>
<feature type="region of interest" description="Disordered" evidence="1">
    <location>
        <begin position="1"/>
        <end position="24"/>
    </location>
</feature>
<evidence type="ECO:0000313" key="3">
    <source>
        <dbReference type="EMBL" id="GHO91042.1"/>
    </source>
</evidence>
<feature type="transmembrane region" description="Helical" evidence="2">
    <location>
        <begin position="171"/>
        <end position="196"/>
    </location>
</feature>
<keyword evidence="4" id="KW-1185">Reference proteome</keyword>
<name>A0A8J3MYN5_9CHLR</name>
<feature type="transmembrane region" description="Helical" evidence="2">
    <location>
        <begin position="76"/>
        <end position="93"/>
    </location>
</feature>
<dbReference type="AlphaFoldDB" id="A0A8J3MYN5"/>
<protein>
    <recommendedName>
        <fullName evidence="5">NnrS family protein</fullName>
    </recommendedName>
</protein>
<gene>
    <name evidence="3" type="ORF">KSF_010900</name>
</gene>
<reference evidence="3" key="1">
    <citation type="submission" date="2020-10" db="EMBL/GenBank/DDBJ databases">
        <title>Taxonomic study of unclassified bacteria belonging to the class Ktedonobacteria.</title>
        <authorList>
            <person name="Yabe S."/>
            <person name="Wang C.M."/>
            <person name="Zheng Y."/>
            <person name="Sakai Y."/>
            <person name="Cavaletti L."/>
            <person name="Monciardini P."/>
            <person name="Donadio S."/>
        </authorList>
    </citation>
    <scope>NUCLEOTIDE SEQUENCE</scope>
    <source>
        <strain evidence="3">ID150040</strain>
    </source>
</reference>
<feature type="transmembrane region" description="Helical" evidence="2">
    <location>
        <begin position="216"/>
        <end position="237"/>
    </location>
</feature>
<proteinExistence type="predicted"/>
<feature type="transmembrane region" description="Helical" evidence="2">
    <location>
        <begin position="375"/>
        <end position="394"/>
    </location>
</feature>
<keyword evidence="2" id="KW-1133">Transmembrane helix</keyword>
<feature type="transmembrane region" description="Helical" evidence="2">
    <location>
        <begin position="415"/>
        <end position="438"/>
    </location>
</feature>
<evidence type="ECO:0000256" key="2">
    <source>
        <dbReference type="SAM" id="Phobius"/>
    </source>
</evidence>
<keyword evidence="2" id="KW-0812">Transmembrane</keyword>
<dbReference type="Proteomes" id="UP000597444">
    <property type="component" value="Unassembled WGS sequence"/>
</dbReference>
<evidence type="ECO:0000256" key="1">
    <source>
        <dbReference type="SAM" id="MobiDB-lite"/>
    </source>
</evidence>
<feature type="transmembrane region" description="Helical" evidence="2">
    <location>
        <begin position="134"/>
        <end position="159"/>
    </location>
</feature>
<feature type="transmembrane region" description="Helical" evidence="2">
    <location>
        <begin position="34"/>
        <end position="56"/>
    </location>
</feature>
<dbReference type="InterPro" id="IPR036927">
    <property type="entry name" value="Cyt_c_oxase-like_su1_sf"/>
</dbReference>
<feature type="transmembrane region" description="Helical" evidence="2">
    <location>
        <begin position="450"/>
        <end position="470"/>
    </location>
</feature>
<accession>A0A8J3MYN5</accession>
<feature type="transmembrane region" description="Helical" evidence="2">
    <location>
        <begin position="275"/>
        <end position="299"/>
    </location>
</feature>
<feature type="transmembrane region" description="Helical" evidence="2">
    <location>
        <begin position="105"/>
        <end position="122"/>
    </location>
</feature>
<dbReference type="EMBL" id="BNJK01000001">
    <property type="protein sequence ID" value="GHO91042.1"/>
    <property type="molecule type" value="Genomic_DNA"/>
</dbReference>
<feature type="transmembrane region" description="Helical" evidence="2">
    <location>
        <begin position="249"/>
        <end position="269"/>
    </location>
</feature>